<evidence type="ECO:0008006" key="4">
    <source>
        <dbReference type="Google" id="ProtNLM"/>
    </source>
</evidence>
<feature type="transmembrane region" description="Helical" evidence="1">
    <location>
        <begin position="12"/>
        <end position="30"/>
    </location>
</feature>
<comment type="caution">
    <text evidence="2">The sequence shown here is derived from an EMBL/GenBank/DDBJ whole genome shotgun (WGS) entry which is preliminary data.</text>
</comment>
<proteinExistence type="predicted"/>
<dbReference type="OrthoDB" id="2048408at2"/>
<dbReference type="EMBL" id="PXOH01000002">
    <property type="protein sequence ID" value="PSF39049.1"/>
    <property type="molecule type" value="Genomic_DNA"/>
</dbReference>
<keyword evidence="1" id="KW-0472">Membrane</keyword>
<evidence type="ECO:0000313" key="3">
    <source>
        <dbReference type="Proteomes" id="UP000239001"/>
    </source>
</evidence>
<name>A0A2T1M2S1_9CHRO</name>
<keyword evidence="1" id="KW-0812">Transmembrane</keyword>
<dbReference type="Proteomes" id="UP000239001">
    <property type="component" value="Unassembled WGS sequence"/>
</dbReference>
<keyword evidence="3" id="KW-1185">Reference proteome</keyword>
<organism evidence="2 3">
    <name type="scientific">Aphanothece hegewaldii CCALA 016</name>
    <dbReference type="NCBI Taxonomy" id="2107694"/>
    <lineage>
        <taxon>Bacteria</taxon>
        <taxon>Bacillati</taxon>
        <taxon>Cyanobacteriota</taxon>
        <taxon>Cyanophyceae</taxon>
        <taxon>Oscillatoriophycideae</taxon>
        <taxon>Chroococcales</taxon>
        <taxon>Aphanothecaceae</taxon>
        <taxon>Aphanothece</taxon>
    </lineage>
</organism>
<dbReference type="RefSeq" id="WP_106455414.1">
    <property type="nucleotide sequence ID" value="NZ_PXOH01000002.1"/>
</dbReference>
<accession>A0A2T1M2S1</accession>
<sequence length="325" mass="36324">MNKTNISKLFPWLISAGVAWTIGCIYNVYYGGELSWLRRMYEQKAAYAAQIEAPNRLIITAGSGVHYSVNAEWMEKKLGIPVFNYGLQGDMGLNVIKPLILEQARKGDIIVLIPEYLMLMDKDGLGDGDGLYGSAPFGWAVGQPGLGGIPPKKLIEDTWLLGVTTLRAATKSTIDVIEKGRMTGYLSDPITEHGDPTKVKERTGKWWELKLNNSVSPHSIKVIEQFRKDLEAKGAHLIVALPWIYGSTDQTTKDSIQKSADKLSQVVPTLYNHQTLNIQTDSSIFADTHYHLLPPARIVRSQELIDQLKPYLAEYIKQPELQTKK</sequence>
<reference evidence="2 3" key="1">
    <citation type="submission" date="2018-03" db="EMBL/GenBank/DDBJ databases">
        <title>The ancient ancestry and fast evolution of plastids.</title>
        <authorList>
            <person name="Moore K.R."/>
            <person name="Magnabosco C."/>
            <person name="Momper L."/>
            <person name="Gold D.A."/>
            <person name="Bosak T."/>
            <person name="Fournier G.P."/>
        </authorList>
    </citation>
    <scope>NUCLEOTIDE SEQUENCE [LARGE SCALE GENOMIC DNA]</scope>
    <source>
        <strain evidence="2 3">CCALA 016</strain>
    </source>
</reference>
<evidence type="ECO:0000313" key="2">
    <source>
        <dbReference type="EMBL" id="PSF39049.1"/>
    </source>
</evidence>
<protein>
    <recommendedName>
        <fullName evidence="4">SGNH/GDSL hydrolase family protein</fullName>
    </recommendedName>
</protein>
<keyword evidence="1" id="KW-1133">Transmembrane helix</keyword>
<evidence type="ECO:0000256" key="1">
    <source>
        <dbReference type="SAM" id="Phobius"/>
    </source>
</evidence>
<reference evidence="2 3" key="2">
    <citation type="submission" date="2018-03" db="EMBL/GenBank/DDBJ databases">
        <authorList>
            <person name="Keele B.F."/>
        </authorList>
    </citation>
    <scope>NUCLEOTIDE SEQUENCE [LARGE SCALE GENOMIC DNA]</scope>
    <source>
        <strain evidence="2 3">CCALA 016</strain>
    </source>
</reference>
<dbReference type="PROSITE" id="PS51257">
    <property type="entry name" value="PROKAR_LIPOPROTEIN"/>
    <property type="match status" value="1"/>
</dbReference>
<dbReference type="AlphaFoldDB" id="A0A2T1M2S1"/>
<gene>
    <name evidence="2" type="ORF">C7H19_03075</name>
</gene>